<organism evidence="8 9">
    <name type="scientific">Cecembia rubra</name>
    <dbReference type="NCBI Taxonomy" id="1485585"/>
    <lineage>
        <taxon>Bacteria</taxon>
        <taxon>Pseudomonadati</taxon>
        <taxon>Bacteroidota</taxon>
        <taxon>Cytophagia</taxon>
        <taxon>Cytophagales</taxon>
        <taxon>Cyclobacteriaceae</taxon>
        <taxon>Cecembia</taxon>
    </lineage>
</organism>
<protein>
    <recommendedName>
        <fullName evidence="6">Exodeoxyribonuclease 7 small subunit</fullName>
        <ecNumber evidence="6">3.1.11.6</ecNumber>
    </recommendedName>
    <alternativeName>
        <fullName evidence="6">Exodeoxyribonuclease VII small subunit</fullName>
        <shortName evidence="6">Exonuclease VII small subunit</shortName>
    </alternativeName>
</protein>
<comment type="similarity">
    <text evidence="1 6">Belongs to the XseB family.</text>
</comment>
<dbReference type="EMBL" id="PYGF01000001">
    <property type="protein sequence ID" value="PSL07987.1"/>
    <property type="molecule type" value="Genomic_DNA"/>
</dbReference>
<dbReference type="NCBIfam" id="TIGR01280">
    <property type="entry name" value="xseB"/>
    <property type="match status" value="1"/>
</dbReference>
<dbReference type="GO" id="GO:0006308">
    <property type="term" value="P:DNA catabolic process"/>
    <property type="evidence" value="ECO:0007669"/>
    <property type="project" value="UniProtKB-UniRule"/>
</dbReference>
<dbReference type="InterPro" id="IPR037004">
    <property type="entry name" value="Exonuc_VII_ssu_sf"/>
</dbReference>
<evidence type="ECO:0000256" key="6">
    <source>
        <dbReference type="HAMAP-Rule" id="MF_00337"/>
    </source>
</evidence>
<evidence type="ECO:0000256" key="2">
    <source>
        <dbReference type="ARBA" id="ARBA00022490"/>
    </source>
</evidence>
<dbReference type="Proteomes" id="UP000240708">
    <property type="component" value="Unassembled WGS sequence"/>
</dbReference>
<dbReference type="GO" id="GO:0005737">
    <property type="term" value="C:cytoplasm"/>
    <property type="evidence" value="ECO:0007669"/>
    <property type="project" value="UniProtKB-SubCell"/>
</dbReference>
<evidence type="ECO:0000256" key="3">
    <source>
        <dbReference type="ARBA" id="ARBA00022722"/>
    </source>
</evidence>
<dbReference type="Pfam" id="PF02609">
    <property type="entry name" value="Exonuc_VII_S"/>
    <property type="match status" value="1"/>
</dbReference>
<proteinExistence type="inferred from homology"/>
<evidence type="ECO:0000313" key="8">
    <source>
        <dbReference type="EMBL" id="PSL07987.1"/>
    </source>
</evidence>
<keyword evidence="3 6" id="KW-0540">Nuclease</keyword>
<keyword evidence="4 6" id="KW-0378">Hydrolase</keyword>
<dbReference type="InterPro" id="IPR003761">
    <property type="entry name" value="Exonuc_VII_S"/>
</dbReference>
<dbReference type="EC" id="3.1.11.6" evidence="6"/>
<dbReference type="GO" id="GO:0008855">
    <property type="term" value="F:exodeoxyribonuclease VII activity"/>
    <property type="evidence" value="ECO:0007669"/>
    <property type="project" value="UniProtKB-UniRule"/>
</dbReference>
<evidence type="ECO:0000256" key="7">
    <source>
        <dbReference type="SAM" id="Coils"/>
    </source>
</evidence>
<keyword evidence="2 6" id="KW-0963">Cytoplasm</keyword>
<keyword evidence="5 6" id="KW-0269">Exonuclease</keyword>
<sequence length="73" mass="8498">MKRLKNMENKHFSYDKAISRIEEILQVLESGEKGMDELSELVKEAAELVKQCKGKLRMTEEEINKALNQEDDN</sequence>
<comment type="subunit">
    <text evidence="6">Heterooligomer composed of large and small subunits.</text>
</comment>
<evidence type="ECO:0000313" key="9">
    <source>
        <dbReference type="Proteomes" id="UP000240708"/>
    </source>
</evidence>
<evidence type="ECO:0000256" key="4">
    <source>
        <dbReference type="ARBA" id="ARBA00022801"/>
    </source>
</evidence>
<dbReference type="AlphaFoldDB" id="A0A2P8EEU1"/>
<reference evidence="8 9" key="1">
    <citation type="submission" date="2018-03" db="EMBL/GenBank/DDBJ databases">
        <title>Genomic Encyclopedia of Archaeal and Bacterial Type Strains, Phase II (KMG-II): from individual species to whole genera.</title>
        <authorList>
            <person name="Goeker M."/>
        </authorList>
    </citation>
    <scope>NUCLEOTIDE SEQUENCE [LARGE SCALE GENOMIC DNA]</scope>
    <source>
        <strain evidence="8 9">DSM 28057</strain>
    </source>
</reference>
<dbReference type="SUPFAM" id="SSF116842">
    <property type="entry name" value="XseB-like"/>
    <property type="match status" value="1"/>
</dbReference>
<feature type="coiled-coil region" evidence="7">
    <location>
        <begin position="35"/>
        <end position="69"/>
    </location>
</feature>
<comment type="catalytic activity">
    <reaction evidence="6">
        <text>Exonucleolytic cleavage in either 5'- to 3'- or 3'- to 5'-direction to yield nucleoside 5'-phosphates.</text>
        <dbReference type="EC" id="3.1.11.6"/>
    </reaction>
</comment>
<gene>
    <name evidence="6" type="primary">xseB</name>
    <name evidence="8" type="ORF">CLV48_101929</name>
</gene>
<keyword evidence="7" id="KW-0175">Coiled coil</keyword>
<name>A0A2P8EEU1_9BACT</name>
<accession>A0A2P8EEU1</accession>
<evidence type="ECO:0000256" key="1">
    <source>
        <dbReference type="ARBA" id="ARBA00009998"/>
    </source>
</evidence>
<comment type="subcellular location">
    <subcellularLocation>
        <location evidence="6">Cytoplasm</location>
    </subcellularLocation>
</comment>
<dbReference type="HAMAP" id="MF_00337">
    <property type="entry name" value="Exonuc_7_S"/>
    <property type="match status" value="1"/>
</dbReference>
<dbReference type="Gene3D" id="1.10.287.1040">
    <property type="entry name" value="Exonuclease VII, small subunit"/>
    <property type="match status" value="1"/>
</dbReference>
<keyword evidence="9" id="KW-1185">Reference proteome</keyword>
<comment type="function">
    <text evidence="6">Bidirectionally degrades single-stranded DNA into large acid-insoluble oligonucleotides, which are then degraded further into small acid-soluble oligonucleotides.</text>
</comment>
<evidence type="ECO:0000256" key="5">
    <source>
        <dbReference type="ARBA" id="ARBA00022839"/>
    </source>
</evidence>
<dbReference type="GO" id="GO:0009318">
    <property type="term" value="C:exodeoxyribonuclease VII complex"/>
    <property type="evidence" value="ECO:0007669"/>
    <property type="project" value="UniProtKB-UniRule"/>
</dbReference>
<comment type="caution">
    <text evidence="8">The sequence shown here is derived from an EMBL/GenBank/DDBJ whole genome shotgun (WGS) entry which is preliminary data.</text>
</comment>